<keyword evidence="12" id="KW-1185">Reference proteome</keyword>
<organism evidence="11 12">
    <name type="scientific">Cymbomonas tetramitiformis</name>
    <dbReference type="NCBI Taxonomy" id="36881"/>
    <lineage>
        <taxon>Eukaryota</taxon>
        <taxon>Viridiplantae</taxon>
        <taxon>Chlorophyta</taxon>
        <taxon>Pyramimonadophyceae</taxon>
        <taxon>Pyramimonadales</taxon>
        <taxon>Pyramimonadaceae</taxon>
        <taxon>Cymbomonas</taxon>
    </lineage>
</organism>
<gene>
    <name evidence="11" type="ORF">CYMTET_51305</name>
</gene>
<dbReference type="Gene3D" id="1.10.287.70">
    <property type="match status" value="1"/>
</dbReference>
<evidence type="ECO:0000313" key="11">
    <source>
        <dbReference type="EMBL" id="KAK3238709.1"/>
    </source>
</evidence>
<reference evidence="11 12" key="1">
    <citation type="journal article" date="2015" name="Genome Biol. Evol.">
        <title>Comparative Genomics of a Bacterivorous Green Alga Reveals Evolutionary Causalities and Consequences of Phago-Mixotrophic Mode of Nutrition.</title>
        <authorList>
            <person name="Burns J.A."/>
            <person name="Paasch A."/>
            <person name="Narechania A."/>
            <person name="Kim E."/>
        </authorList>
    </citation>
    <scope>NUCLEOTIDE SEQUENCE [LARGE SCALE GENOMIC DNA]</scope>
    <source>
        <strain evidence="11 12">PLY_AMNH</strain>
    </source>
</reference>
<accession>A0AAE0BMI6</accession>
<keyword evidence="3 8" id="KW-0812">Transmembrane</keyword>
<dbReference type="PANTHER" id="PTHR10877:SF183">
    <property type="entry name" value="AT14535P-RELATED"/>
    <property type="match status" value="1"/>
</dbReference>
<keyword evidence="4 8" id="KW-1133">Transmembrane helix</keyword>
<comment type="similarity">
    <text evidence="2">Belongs to the polycystin family.</text>
</comment>
<dbReference type="Proteomes" id="UP001190700">
    <property type="component" value="Unassembled WGS sequence"/>
</dbReference>
<protein>
    <submittedName>
        <fullName evidence="11">Uncharacterized protein</fullName>
    </submittedName>
</protein>
<evidence type="ECO:0000259" key="9">
    <source>
        <dbReference type="Pfam" id="PF08016"/>
    </source>
</evidence>
<evidence type="ECO:0000256" key="1">
    <source>
        <dbReference type="ARBA" id="ARBA00004141"/>
    </source>
</evidence>
<evidence type="ECO:0000259" key="10">
    <source>
        <dbReference type="Pfam" id="PF20519"/>
    </source>
</evidence>
<feature type="transmembrane region" description="Helical" evidence="8">
    <location>
        <begin position="374"/>
        <end position="393"/>
    </location>
</feature>
<dbReference type="InterPro" id="IPR003915">
    <property type="entry name" value="PKD_2"/>
</dbReference>
<dbReference type="PANTHER" id="PTHR10877">
    <property type="entry name" value="POLYCYSTIN FAMILY MEMBER"/>
    <property type="match status" value="1"/>
</dbReference>
<dbReference type="EMBL" id="LGRX02034134">
    <property type="protein sequence ID" value="KAK3238709.1"/>
    <property type="molecule type" value="Genomic_DNA"/>
</dbReference>
<evidence type="ECO:0000256" key="2">
    <source>
        <dbReference type="ARBA" id="ARBA00007200"/>
    </source>
</evidence>
<feature type="transmembrane region" description="Helical" evidence="8">
    <location>
        <begin position="463"/>
        <end position="485"/>
    </location>
</feature>
<dbReference type="AlphaFoldDB" id="A0AAE0BMI6"/>
<sequence length="681" mass="77955">MDAQKVPQEEMDLPGIVEERPPTSREAGQKQWKLAALKVTTLGYVTSRKSYGMGEDALKLLHKSMESTYIDLKTTTNALNERLLNKQGIFRGFRYLVVLFTFFTLVSLQTDVSTVNSLEHTLSSYFTGSGDYYAEEIDKYVRPFTGLQTFDDVFLWLKYPFTDLLLPAERSYNGAALSDDEQGYLLTFNKLVGGFRIVQQRVDNIDSGCASKRFQGYYPSCSPAFSHSKRSRTPFGPNYDPEKYFFSGSAFSGGFKVDLPNDREMATNIIDELRHDLFLTRNTRQLNILFIVYNGNLEMFSQVNLGISFFNTGKLTTEVQLQTFRLEYYLTFLDFFRLVIEIVWYIYATGVVICEACEMREKGVLGYLRVFWNWIDLARCITYVAMFVVWIVINTHEENLNLDLPLEGKEFYSLNYSGALFSFYVQLCTINVLLCLFKGLEFMGYTKSYGILVQTIKHAGGPLIRFLVIWVVTICCFAVMGMVTFGSRLEEWADMWTSIETLHMMVTGEYGYAPLTDVSAAYAAIFYLLYLVLVFFLLVNILLAIMMESYVACVDTRKNEQVNKTHNITVPLMREFYNETVQSFATNGFVSGFISKHWLDSFNNTAYLGTEDLIELLDPDRHPGLLTNCRTHTPPATLEDPSPPPEFFLTFLGLTECMPKSHAEFIMACFGCQKHESEFDL</sequence>
<evidence type="ECO:0000256" key="3">
    <source>
        <dbReference type="ARBA" id="ARBA00022692"/>
    </source>
</evidence>
<dbReference type="GO" id="GO:0016020">
    <property type="term" value="C:membrane"/>
    <property type="evidence" value="ECO:0007669"/>
    <property type="project" value="UniProtKB-SubCell"/>
</dbReference>
<dbReference type="GO" id="GO:0005509">
    <property type="term" value="F:calcium ion binding"/>
    <property type="evidence" value="ECO:0007669"/>
    <property type="project" value="InterPro"/>
</dbReference>
<feature type="transmembrane region" description="Helical" evidence="8">
    <location>
        <begin position="520"/>
        <end position="543"/>
    </location>
</feature>
<feature type="transmembrane region" description="Helical" evidence="8">
    <location>
        <begin position="328"/>
        <end position="353"/>
    </location>
</feature>
<dbReference type="PRINTS" id="PR01433">
    <property type="entry name" value="POLYCYSTIN2"/>
</dbReference>
<comment type="caution">
    <text evidence="11">The sequence shown here is derived from an EMBL/GenBank/DDBJ whole genome shotgun (WGS) entry which is preliminary data.</text>
</comment>
<evidence type="ECO:0000256" key="8">
    <source>
        <dbReference type="SAM" id="Phobius"/>
    </source>
</evidence>
<comment type="subcellular location">
    <subcellularLocation>
        <location evidence="1">Membrane</location>
        <topology evidence="1">Multi-pass membrane protein</topology>
    </subcellularLocation>
</comment>
<name>A0AAE0BMI6_9CHLO</name>
<keyword evidence="5 8" id="KW-0472">Membrane</keyword>
<dbReference type="InterPro" id="IPR013122">
    <property type="entry name" value="PKD1_2_channel"/>
</dbReference>
<feature type="domain" description="Polycystin cation channel PKD1/PKD2" evidence="9">
    <location>
        <begin position="330"/>
        <end position="552"/>
    </location>
</feature>
<evidence type="ECO:0000256" key="5">
    <source>
        <dbReference type="ARBA" id="ARBA00023136"/>
    </source>
</evidence>
<feature type="domain" description="Polycystin" evidence="10">
    <location>
        <begin position="252"/>
        <end position="326"/>
    </location>
</feature>
<feature type="region of interest" description="Disordered" evidence="7">
    <location>
        <begin position="1"/>
        <end position="24"/>
    </location>
</feature>
<dbReference type="Pfam" id="PF20519">
    <property type="entry name" value="Polycystin_dom"/>
    <property type="match status" value="1"/>
</dbReference>
<proteinExistence type="inferred from homology"/>
<evidence type="ECO:0000256" key="6">
    <source>
        <dbReference type="ARBA" id="ARBA00023180"/>
    </source>
</evidence>
<dbReference type="InterPro" id="IPR051223">
    <property type="entry name" value="Polycystin"/>
</dbReference>
<feature type="transmembrane region" description="Helical" evidence="8">
    <location>
        <begin position="413"/>
        <end position="437"/>
    </location>
</feature>
<keyword evidence="6" id="KW-0325">Glycoprotein</keyword>
<evidence type="ECO:0000313" key="12">
    <source>
        <dbReference type="Proteomes" id="UP001190700"/>
    </source>
</evidence>
<evidence type="ECO:0000256" key="4">
    <source>
        <dbReference type="ARBA" id="ARBA00022989"/>
    </source>
</evidence>
<dbReference type="InterPro" id="IPR046791">
    <property type="entry name" value="Polycystin_dom"/>
</dbReference>
<dbReference type="Pfam" id="PF08016">
    <property type="entry name" value="PKD_channel"/>
    <property type="match status" value="1"/>
</dbReference>
<evidence type="ECO:0000256" key="7">
    <source>
        <dbReference type="SAM" id="MobiDB-lite"/>
    </source>
</evidence>